<accession>A0A3E2NAI7</accession>
<protein>
    <submittedName>
        <fullName evidence="1">Helix-turn-helix domain-containing protein</fullName>
    </submittedName>
</protein>
<dbReference type="RefSeq" id="WP_117417914.1">
    <property type="nucleotide sequence ID" value="NZ_QOHO01000049.1"/>
</dbReference>
<comment type="caution">
    <text evidence="1">The sequence shown here is derived from an EMBL/GenBank/DDBJ whole genome shotgun (WGS) entry which is preliminary data.</text>
</comment>
<evidence type="ECO:0000313" key="1">
    <source>
        <dbReference type="EMBL" id="RFZ78019.1"/>
    </source>
</evidence>
<dbReference type="EMBL" id="QOHO01000049">
    <property type="protein sequence ID" value="RFZ78019.1"/>
    <property type="molecule type" value="Genomic_DNA"/>
</dbReference>
<proteinExistence type="predicted"/>
<sequence>MLKDEKDWELSDDYYTEQENEKKLSLEDFISDQDLGENTLMNPPQSDELLSKTIEDVHTVLALAKDGMSIEKIAETTGLNEKYVYDIQVCAQGFREDDEIAVAHLVLG</sequence>
<dbReference type="OrthoDB" id="1910760at2"/>
<dbReference type="AlphaFoldDB" id="A0A3E2NAI7"/>
<evidence type="ECO:0000313" key="2">
    <source>
        <dbReference type="Proteomes" id="UP000260680"/>
    </source>
</evidence>
<gene>
    <name evidence="1" type="ORF">DS742_15640</name>
</gene>
<organism evidence="1 2">
    <name type="scientific">Lacrimispora amygdalina</name>
    <dbReference type="NCBI Taxonomy" id="253257"/>
    <lineage>
        <taxon>Bacteria</taxon>
        <taxon>Bacillati</taxon>
        <taxon>Bacillota</taxon>
        <taxon>Clostridia</taxon>
        <taxon>Lachnospirales</taxon>
        <taxon>Lachnospiraceae</taxon>
        <taxon>Lacrimispora</taxon>
    </lineage>
</organism>
<name>A0A3E2NAI7_9FIRM</name>
<dbReference type="Proteomes" id="UP000260680">
    <property type="component" value="Unassembled WGS sequence"/>
</dbReference>
<reference evidence="1 2" key="1">
    <citation type="submission" date="2018-07" db="EMBL/GenBank/DDBJ databases">
        <title>New species, Clostridium PI-S10-A1B.</title>
        <authorList>
            <person name="Krishna G."/>
            <person name="Summeta K."/>
            <person name="Shikha S."/>
            <person name="Prabhu P.B."/>
            <person name="Suresh K."/>
        </authorList>
    </citation>
    <scope>NUCLEOTIDE SEQUENCE [LARGE SCALE GENOMIC DNA]</scope>
    <source>
        <strain evidence="1 2">PI-S10-A1B</strain>
    </source>
</reference>